<dbReference type="Gene3D" id="3.40.630.10">
    <property type="entry name" value="Zn peptidases"/>
    <property type="match status" value="1"/>
</dbReference>
<dbReference type="EMBL" id="JAGTPX010000023">
    <property type="protein sequence ID" value="MBR8671556.1"/>
    <property type="molecule type" value="Genomic_DNA"/>
</dbReference>
<proteinExistence type="predicted"/>
<dbReference type="Pfam" id="PF01546">
    <property type="entry name" value="Peptidase_M20"/>
    <property type="match status" value="1"/>
</dbReference>
<organism evidence="1">
    <name type="scientific">Niallia circulans</name>
    <name type="common">Bacillus circulans</name>
    <dbReference type="NCBI Taxonomy" id="1397"/>
    <lineage>
        <taxon>Bacteria</taxon>
        <taxon>Bacillati</taxon>
        <taxon>Bacillota</taxon>
        <taxon>Bacilli</taxon>
        <taxon>Bacillales</taxon>
        <taxon>Bacillaceae</taxon>
        <taxon>Niallia</taxon>
    </lineage>
</organism>
<protein>
    <submittedName>
        <fullName evidence="1">M20/M25/M40 family metallo-hydrolase</fullName>
    </submittedName>
</protein>
<dbReference type="AlphaFoldDB" id="A0A941GET9"/>
<dbReference type="PIRSF" id="PIRSF010386">
    <property type="entry name" value="RocB"/>
    <property type="match status" value="1"/>
</dbReference>
<dbReference type="RefSeq" id="WP_212120725.1">
    <property type="nucleotide sequence ID" value="NZ_JAGTPX020000005.1"/>
</dbReference>
<dbReference type="SUPFAM" id="SSF53187">
    <property type="entry name" value="Zn-dependent exopeptidases"/>
    <property type="match status" value="1"/>
</dbReference>
<sequence length="549" mass="62851">MYNQLSSLRTEQQVELLTKQLIQIESYNGTAGEVNKANYLFEIISSFPYFQTHANHVWKQDLDGDKRFNVWAYLQGNTDKKETVIYHAHVDTVGIEDYGKLKDIAHNPDKLAEFFQGYEGDEETREDAQSGEWMFGRGSLDMQSGISIHIVNLLYYMNNREKLDGNILVLFNVDEENQHIGIRGALDELVRLQQERGLSYVAAINNDFISPLYNGDKAKYVYCGGAGKLLPCFSILGREAHVGESLLGIDPTLIASEINRNINQNFSLAEKLDNELVLPPSCLFMKENKQSYNVQTPLSTRMYFNYFIYKKTPSEVLVVLKKIAEAACARIESELAENYLAFRKANQLPERSVNWKTDVITLQEYMDYLKKSGEEPEKLLESLLVSLPEDLDDRLKAFALVESLQQLDPEKKPRVILFFATPFLPSNTLQEDEKSVSLKEALKEVLHESEEEYKEEFPLRGYFPYLCDGSFLAFNGDQAEIETVKANFPGMHTLFPIDLEKMSNLNIPALNIGVYGKGGHKWTERVYKPYTFQTLPLLIRKVTERLLSL</sequence>
<dbReference type="PANTHER" id="PTHR43808">
    <property type="entry name" value="ACETYLORNITHINE DEACETYLASE"/>
    <property type="match status" value="1"/>
</dbReference>
<dbReference type="PANTHER" id="PTHR43808:SF27">
    <property type="entry name" value="PROTEIN ROCB"/>
    <property type="match status" value="1"/>
</dbReference>
<reference evidence="1" key="1">
    <citation type="submission" date="2021-04" db="EMBL/GenBank/DDBJ databases">
        <title>Genomic analysis of electroactive and textile dye degrading Bacillus circulans strain: DC10 isolated from constructed wetland-microbial fuel cells treating textile dye wastewaters.</title>
        <authorList>
            <person name="Patel D.U."/>
            <person name="Desai C.R."/>
        </authorList>
    </citation>
    <scope>NUCLEOTIDE SEQUENCE</scope>
    <source>
        <strain evidence="1">DC10</strain>
    </source>
</reference>
<accession>A0A941GET9</accession>
<dbReference type="InterPro" id="IPR002933">
    <property type="entry name" value="Peptidase_M20"/>
</dbReference>
<gene>
    <name evidence="1" type="ORF">KD144_18635</name>
</gene>
<name>A0A941GET9_NIACI</name>
<comment type="caution">
    <text evidence="1">The sequence shown here is derived from an EMBL/GenBank/DDBJ whole genome shotgun (WGS) entry which is preliminary data.</text>
</comment>
<evidence type="ECO:0000313" key="1">
    <source>
        <dbReference type="EMBL" id="MBR8671556.1"/>
    </source>
</evidence>
<dbReference type="InterPro" id="IPR012166">
    <property type="entry name" value="Uncharacterised_RocB"/>
</dbReference>
<dbReference type="GO" id="GO:0016787">
    <property type="term" value="F:hydrolase activity"/>
    <property type="evidence" value="ECO:0007669"/>
    <property type="project" value="InterPro"/>
</dbReference>
<dbReference type="InterPro" id="IPR050072">
    <property type="entry name" value="Peptidase_M20A"/>
</dbReference>